<accession>A0A2V4E020</accession>
<reference evidence="1 2" key="1">
    <citation type="submission" date="2018-05" db="EMBL/GenBank/DDBJ databases">
        <title>Reference genomes for bee gut microbiota database.</title>
        <authorList>
            <person name="Ellegaard K.M."/>
        </authorList>
    </citation>
    <scope>NUCLEOTIDE SEQUENCE [LARGE SCALE GENOMIC DNA]</scope>
    <source>
        <strain evidence="1 2">ESL0177</strain>
    </source>
</reference>
<sequence>MNRHLIALTLLMICYCKIYADQNIRRDPFLPTTELNCQEQTDLLTKQIKVWQFKGTIQGVNSGYQQIWLSADRDWLAITDNNLPHILFPWTIQAVLGDKILWQANLPAYCNHKVLWTMPLTK</sequence>
<evidence type="ECO:0000313" key="1">
    <source>
        <dbReference type="EMBL" id="PXZ05843.1"/>
    </source>
</evidence>
<evidence type="ECO:0000313" key="2">
    <source>
        <dbReference type="Proteomes" id="UP000247483"/>
    </source>
</evidence>
<proteinExistence type="predicted"/>
<dbReference type="EMBL" id="QGLP01000004">
    <property type="protein sequence ID" value="PXZ05843.1"/>
    <property type="molecule type" value="Genomic_DNA"/>
</dbReference>
<protein>
    <submittedName>
        <fullName evidence="1">Uncharacterized protein</fullName>
    </submittedName>
</protein>
<name>A0A2V4E020_9GAMM</name>
<organism evidence="1 2">
    <name type="scientific">Gilliamella apicola</name>
    <dbReference type="NCBI Taxonomy" id="1196095"/>
    <lineage>
        <taxon>Bacteria</taxon>
        <taxon>Pseudomonadati</taxon>
        <taxon>Pseudomonadota</taxon>
        <taxon>Gammaproteobacteria</taxon>
        <taxon>Orbales</taxon>
        <taxon>Orbaceae</taxon>
        <taxon>Gilliamella</taxon>
    </lineage>
</organism>
<dbReference type="RefSeq" id="WP_110422942.1">
    <property type="nucleotide sequence ID" value="NZ_QGLP01000004.1"/>
</dbReference>
<dbReference type="Proteomes" id="UP000247483">
    <property type="component" value="Unassembled WGS sequence"/>
</dbReference>
<gene>
    <name evidence="1" type="ORF">DKK79_04035</name>
</gene>
<comment type="caution">
    <text evidence="1">The sequence shown here is derived from an EMBL/GenBank/DDBJ whole genome shotgun (WGS) entry which is preliminary data.</text>
</comment>
<dbReference type="AlphaFoldDB" id="A0A2V4E020"/>